<feature type="region of interest" description="Disordered" evidence="1">
    <location>
        <begin position="124"/>
        <end position="148"/>
    </location>
</feature>
<name>A0A7K9Y3F1_9GALL</name>
<dbReference type="Proteomes" id="UP000522663">
    <property type="component" value="Unassembled WGS sequence"/>
</dbReference>
<evidence type="ECO:0000313" key="3">
    <source>
        <dbReference type="Proteomes" id="UP000522663"/>
    </source>
</evidence>
<keyword evidence="3" id="KW-1185">Reference proteome</keyword>
<proteinExistence type="predicted"/>
<dbReference type="AlphaFoldDB" id="A0A7K9Y3F1"/>
<protein>
    <submittedName>
        <fullName evidence="2">DYH14 protein</fullName>
    </submittedName>
</protein>
<feature type="compositionally biased region" description="Polar residues" evidence="1">
    <location>
        <begin position="127"/>
        <end position="148"/>
    </location>
</feature>
<accession>A0A7K9Y3F1</accession>
<evidence type="ECO:0000313" key="2">
    <source>
        <dbReference type="EMBL" id="NXJ04533.1"/>
    </source>
</evidence>
<dbReference type="OrthoDB" id="424310at2759"/>
<organism evidence="2 3">
    <name type="scientific">Odontophorus gujanensis</name>
    <name type="common">marbled wood quail</name>
    <dbReference type="NCBI Taxonomy" id="886794"/>
    <lineage>
        <taxon>Eukaryota</taxon>
        <taxon>Metazoa</taxon>
        <taxon>Chordata</taxon>
        <taxon>Craniata</taxon>
        <taxon>Vertebrata</taxon>
        <taxon>Euteleostomi</taxon>
        <taxon>Archelosauria</taxon>
        <taxon>Archosauria</taxon>
        <taxon>Dinosauria</taxon>
        <taxon>Saurischia</taxon>
        <taxon>Theropoda</taxon>
        <taxon>Coelurosauria</taxon>
        <taxon>Aves</taxon>
        <taxon>Neognathae</taxon>
        <taxon>Galloanserae</taxon>
        <taxon>Galliformes</taxon>
        <taxon>Odontophoridae</taxon>
        <taxon>Odontophorus</taxon>
    </lineage>
</organism>
<sequence length="351" mass="40237">DKGCQPQMNGQNKMLKEQLVSRLCFEPERAEVLLLQRGKCLTCGLAGSRRKDSSKLPSSVEKKYSILHTAVYRAGTDTKHKAETNQEGDVRFSKVLSKNHKNEIEESVCQQTGGSDHEVMELKSSETELASTNSEDNNGTSPTSTLYDSRTEIQKSVLKPSCLKKVCAQPNVESSLKKPVRAKVYSYDETEPTNDNVIMHILRLRGKLGWQTKLPSCEHLAREVDGDRLQKFALTRPLLTRDSGEYIYCLQKYRNNLRVPYNPYCLQPVSTNTAMHSKEYWTITASFVSKFHVNQKLGEMETTPTPQWLHERHLYYRLLNLNLFSNFRMKKFLLHWKINVGRSKANKSKSI</sequence>
<feature type="non-terminal residue" evidence="2">
    <location>
        <position position="1"/>
    </location>
</feature>
<comment type="caution">
    <text evidence="2">The sequence shown here is derived from an EMBL/GenBank/DDBJ whole genome shotgun (WGS) entry which is preliminary data.</text>
</comment>
<dbReference type="EMBL" id="VXAB01001447">
    <property type="protein sequence ID" value="NXJ04533.1"/>
    <property type="molecule type" value="Genomic_DNA"/>
</dbReference>
<feature type="non-terminal residue" evidence="2">
    <location>
        <position position="351"/>
    </location>
</feature>
<evidence type="ECO:0000256" key="1">
    <source>
        <dbReference type="SAM" id="MobiDB-lite"/>
    </source>
</evidence>
<reference evidence="2 3" key="1">
    <citation type="submission" date="2019-09" db="EMBL/GenBank/DDBJ databases">
        <title>Bird 10,000 Genomes (B10K) Project - Family phase.</title>
        <authorList>
            <person name="Zhang G."/>
        </authorList>
    </citation>
    <scope>NUCLEOTIDE SEQUENCE [LARGE SCALE GENOMIC DNA]</scope>
    <source>
        <strain evidence="2">B10K-DU-001-53</strain>
        <tissue evidence="2">Muscle</tissue>
    </source>
</reference>
<gene>
    <name evidence="2" type="primary">Dnah14</name>
    <name evidence="2" type="ORF">ODOGUJ_R05464</name>
</gene>